<gene>
    <name evidence="1" type="ORF">FHS27_005507</name>
</gene>
<dbReference type="RefSeq" id="WP_246420935.1">
    <property type="nucleotide sequence ID" value="NZ_JACHXU010000026.1"/>
</dbReference>
<dbReference type="EMBL" id="JACHXU010000026">
    <property type="protein sequence ID" value="MBB3209667.1"/>
    <property type="molecule type" value="Genomic_DNA"/>
</dbReference>
<accession>A0A7W5E4F3</accession>
<reference evidence="1 2" key="1">
    <citation type="submission" date="2020-08" db="EMBL/GenBank/DDBJ databases">
        <title>Genomic Encyclopedia of Type Strains, Phase III (KMG-III): the genomes of soil and plant-associated and newly described type strains.</title>
        <authorList>
            <person name="Whitman W."/>
        </authorList>
    </citation>
    <scope>NUCLEOTIDE SEQUENCE [LARGE SCALE GENOMIC DNA]</scope>
    <source>
        <strain evidence="1 2">CECT 8075</strain>
    </source>
</reference>
<sequence>MKLDNSECIDDFMISHRNKVMAARAWLRVKHCYRGHRYLKDLQAGFIAGYLEVATGGSGCTPTVVSPQYWGWRHQSGNGQSAVNAWFEGFPLGVKAAEEDGIGHYNMIRLNAVPHMTSNMTGSAAPTPAMPMPVSMNNGLPAGIVLGEGETLVPGQVSLEDINEESTSVHGDGGELNEDSGPIEVIPGGPKEEGSIQQRNDDPFLDELGRRPNQEAPAAVEFSDHGFRDRQLTKSSPVVETPSFELVPVQSVPTSTEVEVGGNTEPSQAEIDMVIEEIFGKPSPGL</sequence>
<name>A0A7W5E4F3_9BACT</name>
<evidence type="ECO:0000313" key="2">
    <source>
        <dbReference type="Proteomes" id="UP000536179"/>
    </source>
</evidence>
<keyword evidence="2" id="KW-1185">Reference proteome</keyword>
<proteinExistence type="predicted"/>
<organism evidence="1 2">
    <name type="scientific">Aporhodopirellula rubra</name>
    <dbReference type="NCBI Taxonomy" id="980271"/>
    <lineage>
        <taxon>Bacteria</taxon>
        <taxon>Pseudomonadati</taxon>
        <taxon>Planctomycetota</taxon>
        <taxon>Planctomycetia</taxon>
        <taxon>Pirellulales</taxon>
        <taxon>Pirellulaceae</taxon>
        <taxon>Aporhodopirellula</taxon>
    </lineage>
</organism>
<protein>
    <submittedName>
        <fullName evidence="1">Uncharacterized protein</fullName>
    </submittedName>
</protein>
<dbReference type="AlphaFoldDB" id="A0A7W5E4F3"/>
<evidence type="ECO:0000313" key="1">
    <source>
        <dbReference type="EMBL" id="MBB3209667.1"/>
    </source>
</evidence>
<comment type="caution">
    <text evidence="1">The sequence shown here is derived from an EMBL/GenBank/DDBJ whole genome shotgun (WGS) entry which is preliminary data.</text>
</comment>
<dbReference type="Proteomes" id="UP000536179">
    <property type="component" value="Unassembled WGS sequence"/>
</dbReference>